<geneLocation type="plasmid" evidence="2 3">
    <name>megaplasmid</name>
</geneLocation>
<dbReference type="HOGENOM" id="CLU_106247_2_1_5"/>
<dbReference type="Gene3D" id="1.10.10.1550">
    <property type="entry name" value="ROS/MUCR transcriptional regulator protein"/>
    <property type="match status" value="1"/>
</dbReference>
<organism evidence="2 3">
    <name type="scientific">Methylorubrum extorquens (strain ATCC 14718 / DSM 1338 / JCM 2805 / NCIMB 9133 / AM1)</name>
    <name type="common">Methylobacterium extorquens</name>
    <dbReference type="NCBI Taxonomy" id="272630"/>
    <lineage>
        <taxon>Bacteria</taxon>
        <taxon>Pseudomonadati</taxon>
        <taxon>Pseudomonadota</taxon>
        <taxon>Alphaproteobacteria</taxon>
        <taxon>Hyphomicrobiales</taxon>
        <taxon>Methylobacteriaceae</taxon>
        <taxon>Methylorubrum</taxon>
    </lineage>
</organism>
<keyword evidence="2" id="KW-0614">Plasmid</keyword>
<evidence type="ECO:0000313" key="2">
    <source>
        <dbReference type="EMBL" id="ACS43491.1"/>
    </source>
</evidence>
<comment type="similarity">
    <text evidence="1">Belongs to the ros/MucR family.</text>
</comment>
<dbReference type="GO" id="GO:0003677">
    <property type="term" value="F:DNA binding"/>
    <property type="evidence" value="ECO:0007669"/>
    <property type="project" value="InterPro"/>
</dbReference>
<dbReference type="OrthoDB" id="9809693at2"/>
<dbReference type="Pfam" id="PF05443">
    <property type="entry name" value="ROS_MUCR"/>
    <property type="match status" value="1"/>
</dbReference>
<dbReference type="Proteomes" id="UP000009081">
    <property type="component" value="Plasmid megaplasmid"/>
</dbReference>
<keyword evidence="3" id="KW-1185">Reference proteome</keyword>
<dbReference type="InterPro" id="IPR008807">
    <property type="entry name" value="ROS_MUCR"/>
</dbReference>
<dbReference type="InterPro" id="IPR041920">
    <property type="entry name" value="ROS/MUCR_sf"/>
</dbReference>
<dbReference type="EMBL" id="CP001511">
    <property type="protein sequence ID" value="ACS43491.1"/>
    <property type="molecule type" value="Genomic_DNA"/>
</dbReference>
<reference evidence="2 3" key="1">
    <citation type="journal article" date="2009" name="PLoS ONE">
        <title>Methylobacterium genome sequences: a reference blueprint to investigate microbial metabolism of C1 compounds from natural and industrial sources.</title>
        <authorList>
            <person name="Vuilleumier S."/>
            <person name="Chistoserdova L."/>
            <person name="Lee M.-C."/>
            <person name="Bringel F."/>
            <person name="Lajus A."/>
            <person name="Zhou Y."/>
            <person name="Gourion B."/>
            <person name="Barbe V."/>
            <person name="Chang J."/>
            <person name="Cruveiller S."/>
            <person name="Dossat C."/>
            <person name="Gillett W."/>
            <person name="Gruffaz C."/>
            <person name="Haugen E."/>
            <person name="Hourcade E."/>
            <person name="Levy R."/>
            <person name="Mangenot S."/>
            <person name="Muller E."/>
            <person name="Nadalig T."/>
            <person name="Pagni M."/>
            <person name="Penny C."/>
            <person name="Peyraud R."/>
            <person name="Robinson D.G."/>
            <person name="Roche D."/>
            <person name="Rouy Z."/>
            <person name="Saenampechek C."/>
            <person name="Salvignol G."/>
            <person name="Vallenet D."/>
            <person name="Wu Z."/>
            <person name="Marx C.J."/>
            <person name="Vorholt J.A."/>
            <person name="Olson M.V."/>
            <person name="Kaul R."/>
            <person name="Weissenbach J."/>
            <person name="Medigue C."/>
            <person name="Lidstrom M.E."/>
        </authorList>
    </citation>
    <scope>NUCLEOTIDE SEQUENCE [LARGE SCALE GENOMIC DNA]</scope>
    <source>
        <strain evidence="3">ATCC 14718 / DSM 1338 / JCM 2805 / NCIMB 9133 / AM1</strain>
    </source>
</reference>
<proteinExistence type="inferred from homology"/>
<dbReference type="GO" id="GO:0008270">
    <property type="term" value="F:zinc ion binding"/>
    <property type="evidence" value="ECO:0007669"/>
    <property type="project" value="InterPro"/>
</dbReference>
<sequence length="163" mass="17653">MLASETQNDVRILLVSRIVRAYVANNSIPAGGLPSLIVSVDSTLAGIANGQTSPKPAEDVSKPTSAQVRKSIGQDGIVSFIDGRTYKTLKRHLSKNDLTPMQYRERFGLPNDYPMVCASYSARRSELAKQTGLGSYGIRRDQAVAQTSAKARSKTQRAVRKAA</sequence>
<dbReference type="RefSeq" id="WP_012753941.1">
    <property type="nucleotide sequence ID" value="NC_012811.1"/>
</dbReference>
<evidence type="ECO:0000256" key="1">
    <source>
        <dbReference type="ARBA" id="ARBA00007031"/>
    </source>
</evidence>
<evidence type="ECO:0000313" key="3">
    <source>
        <dbReference type="Proteomes" id="UP000009081"/>
    </source>
</evidence>
<gene>
    <name evidence="2" type="ordered locus">MexAM1_META2p0645</name>
</gene>
<dbReference type="GO" id="GO:0006355">
    <property type="term" value="P:regulation of DNA-templated transcription"/>
    <property type="evidence" value="ECO:0007669"/>
    <property type="project" value="InterPro"/>
</dbReference>
<dbReference type="KEGG" id="mea:Mex_2p0645"/>
<accession>C5B4V9</accession>
<name>C5B4V9_METEA</name>
<dbReference type="AlphaFoldDB" id="C5B4V9"/>
<protein>
    <submittedName>
        <fullName evidence="2">Transcriptional regulator MucR</fullName>
    </submittedName>
</protein>